<feature type="active site" description="Proton acceptor" evidence="2">
    <location>
        <position position="121"/>
    </location>
</feature>
<gene>
    <name evidence="3" type="primary">thpR</name>
    <name evidence="3" type="ORF">DI623_12245</name>
</gene>
<evidence type="ECO:0000256" key="2">
    <source>
        <dbReference type="HAMAP-Rule" id="MF_01940"/>
    </source>
</evidence>
<comment type="caution">
    <text evidence="3">The sequence shown here is derived from an EMBL/GenBank/DDBJ whole genome shotgun (WGS) entry which is preliminary data.</text>
</comment>
<keyword evidence="1 2" id="KW-0378">Hydrolase</keyword>
<protein>
    <recommendedName>
        <fullName evidence="2">RNA 2',3'-cyclic phosphodiesterase</fullName>
        <shortName evidence="2">RNA 2',3'-CPDase</shortName>
        <ecNumber evidence="2">3.1.4.58</ecNumber>
    </recommendedName>
</protein>
<dbReference type="InterPro" id="IPR009097">
    <property type="entry name" value="Cyclic_Pdiesterase"/>
</dbReference>
<evidence type="ECO:0000313" key="4">
    <source>
        <dbReference type="Proteomes" id="UP000249066"/>
    </source>
</evidence>
<feature type="active site" description="Proton donor" evidence="2">
    <location>
        <position position="37"/>
    </location>
</feature>
<dbReference type="PANTHER" id="PTHR35561">
    <property type="entry name" value="RNA 2',3'-CYCLIC PHOSPHODIESTERASE"/>
    <property type="match status" value="1"/>
</dbReference>
<dbReference type="GO" id="GO:0008664">
    <property type="term" value="F:RNA 2',3'-cyclic 3'-phosphodiesterase activity"/>
    <property type="evidence" value="ECO:0007669"/>
    <property type="project" value="UniProtKB-EC"/>
</dbReference>
<sequence>MHRLFVAIRPPAEIRRALIALMGGVAGARWQDDDQLHITLRFIGEVDGRMADDVAAALGAVHCPPLELSVSGVGMFDRKGRVDTLWAGIAPRDAIERLHRKIDQALVRIGLPAEMRAYLPHITLARFGREAGPLDAFNALHGGLSLPPFHAAHFCLYESHMGHTGSSYEIIERYRLG</sequence>
<reference evidence="3 4" key="1">
    <citation type="submission" date="2017-08" db="EMBL/GenBank/DDBJ databases">
        <title>Infants hospitalized years apart are colonized by the same room-sourced microbial strains.</title>
        <authorList>
            <person name="Brooks B."/>
            <person name="Olm M.R."/>
            <person name="Firek B.A."/>
            <person name="Baker R."/>
            <person name="Thomas B.C."/>
            <person name="Morowitz M.J."/>
            <person name="Banfield J.F."/>
        </authorList>
    </citation>
    <scope>NUCLEOTIDE SEQUENCE [LARGE SCALE GENOMIC DNA]</scope>
    <source>
        <strain evidence="3">S2_018_000_R2_101</strain>
    </source>
</reference>
<evidence type="ECO:0000313" key="3">
    <source>
        <dbReference type="EMBL" id="PZO88641.1"/>
    </source>
</evidence>
<dbReference type="Proteomes" id="UP000249066">
    <property type="component" value="Unassembled WGS sequence"/>
</dbReference>
<feature type="short sequence motif" description="HXTX 1" evidence="2">
    <location>
        <begin position="37"/>
        <end position="40"/>
    </location>
</feature>
<dbReference type="EC" id="3.1.4.58" evidence="2"/>
<feature type="short sequence motif" description="HXTX 2" evidence="2">
    <location>
        <begin position="121"/>
        <end position="124"/>
    </location>
</feature>
<accession>A0A2W5C014</accession>
<dbReference type="EMBL" id="QFNN01000085">
    <property type="protein sequence ID" value="PZO88641.1"/>
    <property type="molecule type" value="Genomic_DNA"/>
</dbReference>
<name>A0A2W5C014_9SPHN</name>
<comment type="function">
    <text evidence="2">Hydrolyzes RNA 2',3'-cyclic phosphodiester to an RNA 2'-phosphomonoester.</text>
</comment>
<dbReference type="InterPro" id="IPR004175">
    <property type="entry name" value="RNA_CPDase"/>
</dbReference>
<organism evidence="3 4">
    <name type="scientific">Sphingomonas sanxanigenens</name>
    <dbReference type="NCBI Taxonomy" id="397260"/>
    <lineage>
        <taxon>Bacteria</taxon>
        <taxon>Pseudomonadati</taxon>
        <taxon>Pseudomonadota</taxon>
        <taxon>Alphaproteobacteria</taxon>
        <taxon>Sphingomonadales</taxon>
        <taxon>Sphingomonadaceae</taxon>
        <taxon>Sphingomonas</taxon>
    </lineage>
</organism>
<dbReference type="AlphaFoldDB" id="A0A2W5C014"/>
<dbReference type="SUPFAM" id="SSF55144">
    <property type="entry name" value="LigT-like"/>
    <property type="match status" value="1"/>
</dbReference>
<comment type="similarity">
    <text evidence="2">Belongs to the 2H phosphoesterase superfamily. ThpR family.</text>
</comment>
<evidence type="ECO:0000256" key="1">
    <source>
        <dbReference type="ARBA" id="ARBA00022801"/>
    </source>
</evidence>
<dbReference type="GO" id="GO:0004113">
    <property type="term" value="F:2',3'-cyclic-nucleotide 3'-phosphodiesterase activity"/>
    <property type="evidence" value="ECO:0007669"/>
    <property type="project" value="InterPro"/>
</dbReference>
<comment type="catalytic activity">
    <reaction evidence="2">
        <text>a 3'-end 2',3'-cyclophospho-ribonucleotide-RNA + H2O = a 3'-end 2'-phospho-ribonucleotide-RNA + H(+)</text>
        <dbReference type="Rhea" id="RHEA:11828"/>
        <dbReference type="Rhea" id="RHEA-COMP:10464"/>
        <dbReference type="Rhea" id="RHEA-COMP:17353"/>
        <dbReference type="ChEBI" id="CHEBI:15377"/>
        <dbReference type="ChEBI" id="CHEBI:15378"/>
        <dbReference type="ChEBI" id="CHEBI:83064"/>
        <dbReference type="ChEBI" id="CHEBI:173113"/>
        <dbReference type="EC" id="3.1.4.58"/>
    </reaction>
</comment>
<proteinExistence type="inferred from homology"/>
<dbReference type="PANTHER" id="PTHR35561:SF1">
    <property type="entry name" value="RNA 2',3'-CYCLIC PHOSPHODIESTERASE"/>
    <property type="match status" value="1"/>
</dbReference>
<dbReference type="HAMAP" id="MF_01940">
    <property type="entry name" value="RNA_CPDase"/>
    <property type="match status" value="1"/>
</dbReference>
<dbReference type="Gene3D" id="3.90.1140.10">
    <property type="entry name" value="Cyclic phosphodiesterase"/>
    <property type="match status" value="1"/>
</dbReference>
<dbReference type="Pfam" id="PF13563">
    <property type="entry name" value="2_5_RNA_ligase2"/>
    <property type="match status" value="1"/>
</dbReference>
<dbReference type="NCBIfam" id="TIGR02258">
    <property type="entry name" value="2_5_ligase"/>
    <property type="match status" value="1"/>
</dbReference>